<dbReference type="EMBL" id="QRDZ01000007">
    <property type="protein sequence ID" value="RED83943.1"/>
    <property type="molecule type" value="Genomic_DNA"/>
</dbReference>
<dbReference type="OrthoDB" id="9812531at2"/>
<keyword evidence="6 11" id="KW-0812">Transmembrane</keyword>
<dbReference type="PANTHER" id="PTHR47755:SF1">
    <property type="entry name" value="CELL DIVISION PROTEIN FTSX"/>
    <property type="match status" value="1"/>
</dbReference>
<gene>
    <name evidence="14" type="ORF">DFP98_10750</name>
</gene>
<keyword evidence="8 10" id="KW-0472">Membrane</keyword>
<evidence type="ECO:0000256" key="11">
    <source>
        <dbReference type="SAM" id="Phobius"/>
    </source>
</evidence>
<dbReference type="PANTHER" id="PTHR47755">
    <property type="entry name" value="CELL DIVISION PROTEIN FTSX"/>
    <property type="match status" value="1"/>
</dbReference>
<dbReference type="Pfam" id="PF18075">
    <property type="entry name" value="FtsX_ECD"/>
    <property type="match status" value="1"/>
</dbReference>
<dbReference type="InterPro" id="IPR040690">
    <property type="entry name" value="FtsX_ECD"/>
</dbReference>
<keyword evidence="15" id="KW-1185">Reference proteome</keyword>
<comment type="subcellular location">
    <subcellularLocation>
        <location evidence="1">Cell membrane</location>
        <topology evidence="1">Multi-pass membrane protein</topology>
    </subcellularLocation>
</comment>
<reference evidence="14 15" key="1">
    <citation type="submission" date="2018-07" db="EMBL/GenBank/DDBJ databases">
        <title>Genomic Encyclopedia of Type Strains, Phase III (KMG-III): the genomes of soil and plant-associated and newly described type strains.</title>
        <authorList>
            <person name="Whitman W."/>
        </authorList>
    </citation>
    <scope>NUCLEOTIDE SEQUENCE [LARGE SCALE GENOMIC DNA]</scope>
    <source>
        <strain evidence="14 15">CECT 7287</strain>
    </source>
</reference>
<evidence type="ECO:0000256" key="2">
    <source>
        <dbReference type="ARBA" id="ARBA00007379"/>
    </source>
</evidence>
<organism evidence="14 15">
    <name type="scientific">Cohnella phaseoli</name>
    <dbReference type="NCBI Taxonomy" id="456490"/>
    <lineage>
        <taxon>Bacteria</taxon>
        <taxon>Bacillati</taxon>
        <taxon>Bacillota</taxon>
        <taxon>Bacilli</taxon>
        <taxon>Bacillales</taxon>
        <taxon>Paenibacillaceae</taxon>
        <taxon>Cohnella</taxon>
    </lineage>
</organism>
<dbReference type="GO" id="GO:0051301">
    <property type="term" value="P:cell division"/>
    <property type="evidence" value="ECO:0007669"/>
    <property type="project" value="UniProtKB-KW"/>
</dbReference>
<evidence type="ECO:0000259" key="12">
    <source>
        <dbReference type="Pfam" id="PF02687"/>
    </source>
</evidence>
<proteinExistence type="inferred from homology"/>
<dbReference type="GO" id="GO:0005886">
    <property type="term" value="C:plasma membrane"/>
    <property type="evidence" value="ECO:0007669"/>
    <property type="project" value="UniProtKB-SubCell"/>
</dbReference>
<evidence type="ECO:0000256" key="3">
    <source>
        <dbReference type="ARBA" id="ARBA00021907"/>
    </source>
</evidence>
<evidence type="ECO:0000256" key="4">
    <source>
        <dbReference type="ARBA" id="ARBA00022475"/>
    </source>
</evidence>
<evidence type="ECO:0000313" key="15">
    <source>
        <dbReference type="Proteomes" id="UP000256977"/>
    </source>
</evidence>
<comment type="function">
    <text evidence="10">Part of the ABC transporter FtsEX involved in asymmetric cellular division facilitating the initiation of sporulation.</text>
</comment>
<accession>A0A3D9KCC0</accession>
<feature type="transmembrane region" description="Helical" evidence="11">
    <location>
        <begin position="180"/>
        <end position="205"/>
    </location>
</feature>
<feature type="domain" description="ABC3 transporter permease C-terminal" evidence="12">
    <location>
        <begin position="183"/>
        <end position="304"/>
    </location>
</feature>
<feature type="transmembrane region" description="Helical" evidence="11">
    <location>
        <begin position="279"/>
        <end position="299"/>
    </location>
</feature>
<evidence type="ECO:0000256" key="5">
    <source>
        <dbReference type="ARBA" id="ARBA00022618"/>
    </source>
</evidence>
<evidence type="ECO:0000256" key="10">
    <source>
        <dbReference type="PIRNR" id="PIRNR003097"/>
    </source>
</evidence>
<feature type="transmembrane region" description="Helical" evidence="11">
    <location>
        <begin position="21"/>
        <end position="46"/>
    </location>
</feature>
<evidence type="ECO:0000256" key="1">
    <source>
        <dbReference type="ARBA" id="ARBA00004651"/>
    </source>
</evidence>
<dbReference type="NCBIfam" id="NF038347">
    <property type="entry name" value="FtsX_Gpos"/>
    <property type="match status" value="1"/>
</dbReference>
<keyword evidence="9 10" id="KW-0131">Cell cycle</keyword>
<dbReference type="InterPro" id="IPR003838">
    <property type="entry name" value="ABC3_permease_C"/>
</dbReference>
<name>A0A3D9KCC0_9BACL</name>
<evidence type="ECO:0000256" key="9">
    <source>
        <dbReference type="ARBA" id="ARBA00023306"/>
    </source>
</evidence>
<evidence type="ECO:0000256" key="8">
    <source>
        <dbReference type="ARBA" id="ARBA00023136"/>
    </source>
</evidence>
<sequence>MKFSTILRHIREGLKNVGRNGWMTFASMSSIGISLFILGVFMLLAMNVNKLADQLDSQVQINVYLQTGTAEAKAEEVGRLIKRIPQVKTVTFVSKAEGLQRFRESMGEEGREALDGYDEENNPLPDSFEIEAFDPQQIAYIAKQIEAINLTDPEKSIERVKYGKDTIEKLFSITNAVRNIGIVIVLGLTVMAMFLISTTIKTTIIARRREISIMKLVGATNSFIRWPFFIEGAIIGFFGSLVSAVILMFGYSQMVESTSATVGLYMIQFATMDEVMNSVGGAIIGLGTLLGIFGSTISVRRYLRV</sequence>
<keyword evidence="4 10" id="KW-1003">Cell membrane</keyword>
<comment type="caution">
    <text evidence="14">The sequence shown here is derived from an EMBL/GenBank/DDBJ whole genome shotgun (WGS) entry which is preliminary data.</text>
</comment>
<keyword evidence="5 10" id="KW-0132">Cell division</keyword>
<feature type="domain" description="FtsX extracellular" evidence="13">
    <location>
        <begin position="59"/>
        <end position="149"/>
    </location>
</feature>
<evidence type="ECO:0000259" key="13">
    <source>
        <dbReference type="Pfam" id="PF18075"/>
    </source>
</evidence>
<dbReference type="Pfam" id="PF02687">
    <property type="entry name" value="FtsX"/>
    <property type="match status" value="1"/>
</dbReference>
<dbReference type="RefSeq" id="WP_116060581.1">
    <property type="nucleotide sequence ID" value="NZ_QRDZ01000007.1"/>
</dbReference>
<dbReference type="Proteomes" id="UP000256977">
    <property type="component" value="Unassembled WGS sequence"/>
</dbReference>
<evidence type="ECO:0000313" key="14">
    <source>
        <dbReference type="EMBL" id="RED83943.1"/>
    </source>
</evidence>
<protein>
    <recommendedName>
        <fullName evidence="3 10">Cell division protein FtsX</fullName>
    </recommendedName>
</protein>
<dbReference type="Gene3D" id="3.30.70.3040">
    <property type="match status" value="1"/>
</dbReference>
<dbReference type="PIRSF" id="PIRSF003097">
    <property type="entry name" value="FtsX"/>
    <property type="match status" value="1"/>
</dbReference>
<comment type="similarity">
    <text evidence="2 10">Belongs to the ABC-4 integral membrane protein family. FtsX subfamily.</text>
</comment>
<feature type="transmembrane region" description="Helical" evidence="11">
    <location>
        <begin position="226"/>
        <end position="251"/>
    </location>
</feature>
<evidence type="ECO:0000256" key="7">
    <source>
        <dbReference type="ARBA" id="ARBA00022989"/>
    </source>
</evidence>
<keyword evidence="7 11" id="KW-1133">Transmembrane helix</keyword>
<dbReference type="InterPro" id="IPR004513">
    <property type="entry name" value="FtsX"/>
</dbReference>
<dbReference type="InterPro" id="IPR058204">
    <property type="entry name" value="FtsX_firmicutes-type"/>
</dbReference>
<dbReference type="AlphaFoldDB" id="A0A3D9KCC0"/>
<evidence type="ECO:0000256" key="6">
    <source>
        <dbReference type="ARBA" id="ARBA00022692"/>
    </source>
</evidence>